<sequence length="48" mass="5601">MYKVDSEVRVVATPPVKKFAGGLYFMENFSRTKKWGTRYFASPTIFTF</sequence>
<protein>
    <submittedName>
        <fullName evidence="1">Uncharacterized protein</fullName>
    </submittedName>
</protein>
<organism evidence="1 2">
    <name type="scientific">Fluviicola taffensis (strain DSM 16823 / NCIMB 13979 / RW262)</name>
    <dbReference type="NCBI Taxonomy" id="755732"/>
    <lineage>
        <taxon>Bacteria</taxon>
        <taxon>Pseudomonadati</taxon>
        <taxon>Bacteroidota</taxon>
        <taxon>Flavobacteriia</taxon>
        <taxon>Flavobacteriales</taxon>
        <taxon>Crocinitomicaceae</taxon>
        <taxon>Fluviicola</taxon>
    </lineage>
</organism>
<evidence type="ECO:0000313" key="1">
    <source>
        <dbReference type="EMBL" id="AEA43354.1"/>
    </source>
</evidence>
<gene>
    <name evidence="1" type="ordered locus">Fluta_1359</name>
</gene>
<proteinExistence type="predicted"/>
<reference evidence="2" key="2">
    <citation type="submission" date="2011-02" db="EMBL/GenBank/DDBJ databases">
        <title>The complete genome of Fluviicola taffensis DSM 16823.</title>
        <authorList>
            <consortium name="US DOE Joint Genome Institute (JGI-PGF)"/>
            <person name="Lucas S."/>
            <person name="Copeland A."/>
            <person name="Lapidus A."/>
            <person name="Bruce D."/>
            <person name="Goodwin L."/>
            <person name="Pitluck S."/>
            <person name="Kyrpides N."/>
            <person name="Mavromatis K."/>
            <person name="Ivanova N."/>
            <person name="Mikhailova N."/>
            <person name="Pagani I."/>
            <person name="Chertkov O."/>
            <person name="Detter J.C."/>
            <person name="Han C."/>
            <person name="Tapia R."/>
            <person name="Land M."/>
            <person name="Hauser L."/>
            <person name="Markowitz V."/>
            <person name="Cheng J.-F."/>
            <person name="Hugenholtz P."/>
            <person name="Woyke T."/>
            <person name="Wu D."/>
            <person name="Tindall B."/>
            <person name="Pomrenke H.G."/>
            <person name="Brambilla E."/>
            <person name="Klenk H.-P."/>
            <person name="Eisen J.A."/>
        </authorList>
    </citation>
    <scope>NUCLEOTIDE SEQUENCE [LARGE SCALE GENOMIC DNA]</scope>
    <source>
        <strain evidence="2">DSM 16823 / RW262 / RW262</strain>
    </source>
</reference>
<name>F2ICY0_FLUTR</name>
<reference evidence="1 2" key="1">
    <citation type="journal article" date="2011" name="Stand. Genomic Sci.">
        <title>Complete genome sequence of the gliding freshwater bacterium Fluviicola taffensis type strain (RW262).</title>
        <authorList>
            <person name="Woyke T."/>
            <person name="Chertkov O."/>
            <person name="Lapidus A."/>
            <person name="Nolan M."/>
            <person name="Lucas S."/>
            <person name="Del Rio T.G."/>
            <person name="Tice H."/>
            <person name="Cheng J.F."/>
            <person name="Tapia R."/>
            <person name="Han C."/>
            <person name="Goodwin L."/>
            <person name="Pitluck S."/>
            <person name="Liolios K."/>
            <person name="Pagani I."/>
            <person name="Ivanova N."/>
            <person name="Huntemann M."/>
            <person name="Mavromatis K."/>
            <person name="Mikhailova N."/>
            <person name="Pati A."/>
            <person name="Chen A."/>
            <person name="Palaniappan K."/>
            <person name="Land M."/>
            <person name="Hauser L."/>
            <person name="Brambilla E.M."/>
            <person name="Rohde M."/>
            <person name="Mwirichia R."/>
            <person name="Sikorski J."/>
            <person name="Tindall B.J."/>
            <person name="Goker M."/>
            <person name="Bristow J."/>
            <person name="Eisen J.A."/>
            <person name="Markowitz V."/>
            <person name="Hugenholtz P."/>
            <person name="Klenk H.P."/>
            <person name="Kyrpides N.C."/>
        </authorList>
    </citation>
    <scope>NUCLEOTIDE SEQUENCE [LARGE SCALE GENOMIC DNA]</scope>
    <source>
        <strain evidence="2">DSM 16823 / RW262 / RW262</strain>
    </source>
</reference>
<dbReference type="KEGG" id="fte:Fluta_1359"/>
<dbReference type="EMBL" id="CP002542">
    <property type="protein sequence ID" value="AEA43354.1"/>
    <property type="molecule type" value="Genomic_DNA"/>
</dbReference>
<evidence type="ECO:0000313" key="2">
    <source>
        <dbReference type="Proteomes" id="UP000007463"/>
    </source>
</evidence>
<dbReference type="HOGENOM" id="CLU_3153105_0_0_10"/>
<accession>F2ICY0</accession>
<dbReference type="Proteomes" id="UP000007463">
    <property type="component" value="Chromosome"/>
</dbReference>
<dbReference type="AlphaFoldDB" id="F2ICY0"/>
<keyword evidence="2" id="KW-1185">Reference proteome</keyword>